<dbReference type="InterPro" id="IPR012394">
    <property type="entry name" value="Aldehyde_DH_NAD(P)"/>
</dbReference>
<evidence type="ECO:0000256" key="3">
    <source>
        <dbReference type="PROSITE-ProRule" id="PRU10007"/>
    </source>
</evidence>
<organism evidence="7 8">
    <name type="scientific">Coemansia brasiliensis</name>
    <dbReference type="NCBI Taxonomy" id="2650707"/>
    <lineage>
        <taxon>Eukaryota</taxon>
        <taxon>Fungi</taxon>
        <taxon>Fungi incertae sedis</taxon>
        <taxon>Zoopagomycota</taxon>
        <taxon>Kickxellomycotina</taxon>
        <taxon>Kickxellomycetes</taxon>
        <taxon>Kickxellales</taxon>
        <taxon>Kickxellaceae</taxon>
        <taxon>Coemansia</taxon>
    </lineage>
</organism>
<evidence type="ECO:0000256" key="2">
    <source>
        <dbReference type="ARBA" id="ARBA00023002"/>
    </source>
</evidence>
<dbReference type="GO" id="GO:0004029">
    <property type="term" value="F:aldehyde dehydrogenase (NAD+) activity"/>
    <property type="evidence" value="ECO:0007669"/>
    <property type="project" value="TreeGrafter"/>
</dbReference>
<keyword evidence="2 4" id="KW-0560">Oxidoreductase</keyword>
<dbReference type="Gene3D" id="3.40.605.10">
    <property type="entry name" value="Aldehyde Dehydrogenase, Chain A, domain 1"/>
    <property type="match status" value="1"/>
</dbReference>
<feature type="non-terminal residue" evidence="7">
    <location>
        <position position="324"/>
    </location>
</feature>
<dbReference type="PROSITE" id="PS00687">
    <property type="entry name" value="ALDEHYDE_DEHYDR_GLU"/>
    <property type="match status" value="1"/>
</dbReference>
<feature type="domain" description="Aldehyde dehydrogenase" evidence="6">
    <location>
        <begin position="3"/>
        <end position="242"/>
    </location>
</feature>
<dbReference type="InterPro" id="IPR016160">
    <property type="entry name" value="Ald_DH_CS_CYS"/>
</dbReference>
<dbReference type="PROSITE" id="PS00070">
    <property type="entry name" value="ALDEHYDE_DEHYDR_CYS"/>
    <property type="match status" value="1"/>
</dbReference>
<feature type="transmembrane region" description="Helical" evidence="5">
    <location>
        <begin position="295"/>
        <end position="316"/>
    </location>
</feature>
<dbReference type="SUPFAM" id="SSF53720">
    <property type="entry name" value="ALDH-like"/>
    <property type="match status" value="1"/>
</dbReference>
<comment type="caution">
    <text evidence="7">The sequence shown here is derived from an EMBL/GenBank/DDBJ whole genome shotgun (WGS) entry which is preliminary data.</text>
</comment>
<evidence type="ECO:0000313" key="8">
    <source>
        <dbReference type="Proteomes" id="UP001139887"/>
    </source>
</evidence>
<dbReference type="InterPro" id="IPR015590">
    <property type="entry name" value="Aldehyde_DH_dom"/>
</dbReference>
<dbReference type="GO" id="GO:0005737">
    <property type="term" value="C:cytoplasm"/>
    <property type="evidence" value="ECO:0007669"/>
    <property type="project" value="TreeGrafter"/>
</dbReference>
<dbReference type="PANTHER" id="PTHR43570">
    <property type="entry name" value="ALDEHYDE DEHYDROGENASE"/>
    <property type="match status" value="1"/>
</dbReference>
<evidence type="ECO:0000259" key="6">
    <source>
        <dbReference type="Pfam" id="PF00171"/>
    </source>
</evidence>
<dbReference type="InterPro" id="IPR029510">
    <property type="entry name" value="Ald_DH_CS_GLU"/>
</dbReference>
<evidence type="ECO:0000313" key="7">
    <source>
        <dbReference type="EMBL" id="KAJ2842218.1"/>
    </source>
</evidence>
<dbReference type="Pfam" id="PF00171">
    <property type="entry name" value="Aldedh"/>
    <property type="match status" value="1"/>
</dbReference>
<dbReference type="FunFam" id="3.40.309.10:FF:000003">
    <property type="entry name" value="Aldehyde dehydrogenase"/>
    <property type="match status" value="1"/>
</dbReference>
<protein>
    <recommendedName>
        <fullName evidence="6">Aldehyde dehydrogenase domain-containing protein</fullName>
    </recommendedName>
</protein>
<comment type="similarity">
    <text evidence="1 4">Belongs to the aldehyde dehydrogenase family.</text>
</comment>
<keyword evidence="5" id="KW-0812">Transmembrane</keyword>
<dbReference type="InterPro" id="IPR016161">
    <property type="entry name" value="Ald_DH/histidinol_DH"/>
</dbReference>
<keyword evidence="5" id="KW-1133">Transmembrane helix</keyword>
<evidence type="ECO:0000256" key="1">
    <source>
        <dbReference type="ARBA" id="ARBA00009986"/>
    </source>
</evidence>
<gene>
    <name evidence="7" type="ORF">IWW36_005987</name>
</gene>
<accession>A0A9W8LXL0</accession>
<evidence type="ECO:0000256" key="5">
    <source>
        <dbReference type="SAM" id="Phobius"/>
    </source>
</evidence>
<keyword evidence="5" id="KW-0472">Membrane</keyword>
<dbReference type="Gene3D" id="3.40.309.10">
    <property type="entry name" value="Aldehyde Dehydrogenase, Chain A, domain 2"/>
    <property type="match status" value="1"/>
</dbReference>
<sequence>NGRVGKIVAHAAAEHHAVVTLELGGKSPAIVHADVGDLKPTAARIMWAKLSNSGQTCVGVDYLLVHRSIKDKLVPLLIDAAIGMFGKSPLKSPDYGRIVNSRHWNRVMKLLKESQGTPIQITQDEPNENDRFIPPVLMDGVRLGDSLMSEELFGPILPIITFDTLDEAIEIVNSGDRPLALYVFAQNQAADYVLAHTQSGTATVNDTMLHLASHTNPFGGIGSSGVGNYTAKYSFDTFSHHRYVLKRPLWFPTPGIDTIRMPPFTGNEHSWKLQLGVKMVYPKPRSLRTSFLSKLFTFIPFWRIIAIIPGFIYALLTAKPMFRR</sequence>
<dbReference type="GO" id="GO:0006081">
    <property type="term" value="P:aldehyde metabolic process"/>
    <property type="evidence" value="ECO:0007669"/>
    <property type="project" value="InterPro"/>
</dbReference>
<feature type="non-terminal residue" evidence="7">
    <location>
        <position position="1"/>
    </location>
</feature>
<dbReference type="EMBL" id="JANBUW010001867">
    <property type="protein sequence ID" value="KAJ2842218.1"/>
    <property type="molecule type" value="Genomic_DNA"/>
</dbReference>
<dbReference type="InterPro" id="IPR016163">
    <property type="entry name" value="Ald_DH_C"/>
</dbReference>
<dbReference type="Proteomes" id="UP001139887">
    <property type="component" value="Unassembled WGS sequence"/>
</dbReference>
<dbReference type="InterPro" id="IPR016162">
    <property type="entry name" value="Ald_DH_N"/>
</dbReference>
<reference evidence="7" key="1">
    <citation type="submission" date="2022-07" db="EMBL/GenBank/DDBJ databases">
        <title>Phylogenomic reconstructions and comparative analyses of Kickxellomycotina fungi.</title>
        <authorList>
            <person name="Reynolds N.K."/>
            <person name="Stajich J.E."/>
            <person name="Barry K."/>
            <person name="Grigoriev I.V."/>
            <person name="Crous P."/>
            <person name="Smith M.E."/>
        </authorList>
    </citation>
    <scope>NUCLEOTIDE SEQUENCE</scope>
    <source>
        <strain evidence="7">NRRL 1566</strain>
    </source>
</reference>
<feature type="active site" evidence="3">
    <location>
        <position position="22"/>
    </location>
</feature>
<dbReference type="PANTHER" id="PTHR43570:SF16">
    <property type="entry name" value="ALDEHYDE DEHYDROGENASE TYPE III, ISOFORM Q"/>
    <property type="match status" value="1"/>
</dbReference>
<dbReference type="OrthoDB" id="440325at2759"/>
<evidence type="ECO:0000256" key="4">
    <source>
        <dbReference type="RuleBase" id="RU003345"/>
    </source>
</evidence>
<dbReference type="AlphaFoldDB" id="A0A9W8LXL0"/>
<proteinExistence type="inferred from homology"/>
<name>A0A9W8LXL0_9FUNG</name>
<keyword evidence="8" id="KW-1185">Reference proteome</keyword>